<gene>
    <name evidence="11" type="ORF">SAMN05216352_102145</name>
</gene>
<feature type="transmembrane region" description="Helical" evidence="9">
    <location>
        <begin position="84"/>
        <end position="105"/>
    </location>
</feature>
<keyword evidence="3" id="KW-1003">Cell membrane</keyword>
<evidence type="ECO:0000256" key="3">
    <source>
        <dbReference type="ARBA" id="ARBA00022475"/>
    </source>
</evidence>
<dbReference type="GO" id="GO:0005886">
    <property type="term" value="C:plasma membrane"/>
    <property type="evidence" value="ECO:0007669"/>
    <property type="project" value="UniProtKB-SubCell"/>
</dbReference>
<feature type="transmembrane region" description="Helical" evidence="9">
    <location>
        <begin position="125"/>
        <end position="143"/>
    </location>
</feature>
<dbReference type="PANTHER" id="PTHR35011">
    <property type="entry name" value="2,3-DIKETO-L-GULONATE TRAP TRANSPORTER SMALL PERMEASE PROTEIN YIAM"/>
    <property type="match status" value="1"/>
</dbReference>
<evidence type="ECO:0000256" key="6">
    <source>
        <dbReference type="ARBA" id="ARBA00022989"/>
    </source>
</evidence>
<dbReference type="InterPro" id="IPR007387">
    <property type="entry name" value="TRAP_DctQ"/>
</dbReference>
<dbReference type="GO" id="GO:0022857">
    <property type="term" value="F:transmembrane transporter activity"/>
    <property type="evidence" value="ECO:0007669"/>
    <property type="project" value="TreeGrafter"/>
</dbReference>
<evidence type="ECO:0000256" key="7">
    <source>
        <dbReference type="ARBA" id="ARBA00023136"/>
    </source>
</evidence>
<organism evidence="11 12">
    <name type="scientific">Alteribacillus bidgolensis</name>
    <dbReference type="NCBI Taxonomy" id="930129"/>
    <lineage>
        <taxon>Bacteria</taxon>
        <taxon>Bacillati</taxon>
        <taxon>Bacillota</taxon>
        <taxon>Bacilli</taxon>
        <taxon>Bacillales</taxon>
        <taxon>Bacillaceae</taxon>
        <taxon>Alteribacillus</taxon>
    </lineage>
</organism>
<accession>A0A1G8EAT2</accession>
<evidence type="ECO:0000256" key="8">
    <source>
        <dbReference type="ARBA" id="ARBA00038436"/>
    </source>
</evidence>
<evidence type="ECO:0000256" key="5">
    <source>
        <dbReference type="ARBA" id="ARBA00022692"/>
    </source>
</evidence>
<comment type="subcellular location">
    <subcellularLocation>
        <location evidence="1">Cell inner membrane</location>
        <topology evidence="1">Multi-pass membrane protein</topology>
    </subcellularLocation>
</comment>
<keyword evidence="5 9" id="KW-0812">Transmembrane</keyword>
<dbReference type="Pfam" id="PF04290">
    <property type="entry name" value="DctQ"/>
    <property type="match status" value="1"/>
</dbReference>
<dbReference type="RefSeq" id="WP_091581132.1">
    <property type="nucleotide sequence ID" value="NZ_FNDU01000002.1"/>
</dbReference>
<evidence type="ECO:0000313" key="12">
    <source>
        <dbReference type="Proteomes" id="UP000199017"/>
    </source>
</evidence>
<evidence type="ECO:0000256" key="1">
    <source>
        <dbReference type="ARBA" id="ARBA00004429"/>
    </source>
</evidence>
<feature type="domain" description="Tripartite ATP-independent periplasmic transporters DctQ component" evidence="10">
    <location>
        <begin position="22"/>
        <end position="149"/>
    </location>
</feature>
<keyword evidence="2" id="KW-0813">Transport</keyword>
<name>A0A1G8EAT2_9BACI</name>
<dbReference type="OrthoDB" id="9815614at2"/>
<dbReference type="STRING" id="930129.SAMN05216352_102145"/>
<evidence type="ECO:0000259" key="10">
    <source>
        <dbReference type="Pfam" id="PF04290"/>
    </source>
</evidence>
<keyword evidence="4" id="KW-0997">Cell inner membrane</keyword>
<reference evidence="11 12" key="1">
    <citation type="submission" date="2016-10" db="EMBL/GenBank/DDBJ databases">
        <authorList>
            <person name="de Groot N.N."/>
        </authorList>
    </citation>
    <scope>NUCLEOTIDE SEQUENCE [LARGE SCALE GENOMIC DNA]</scope>
    <source>
        <strain evidence="12">P4B,CCM 7963,CECT 7998,DSM 25260,IBRC-M 10614,KCTC 13821</strain>
    </source>
</reference>
<proteinExistence type="inferred from homology"/>
<dbReference type="GO" id="GO:0015740">
    <property type="term" value="P:C4-dicarboxylate transport"/>
    <property type="evidence" value="ECO:0007669"/>
    <property type="project" value="TreeGrafter"/>
</dbReference>
<protein>
    <submittedName>
        <fullName evidence="11">TRAP-type C4-dicarboxylate transport system, small permease component</fullName>
    </submittedName>
</protein>
<dbReference type="Proteomes" id="UP000199017">
    <property type="component" value="Unassembled WGS sequence"/>
</dbReference>
<evidence type="ECO:0000313" key="11">
    <source>
        <dbReference type="EMBL" id="SDH67052.1"/>
    </source>
</evidence>
<keyword evidence="7 9" id="KW-0472">Membrane</keyword>
<dbReference type="InterPro" id="IPR055348">
    <property type="entry name" value="DctQ"/>
</dbReference>
<evidence type="ECO:0000256" key="9">
    <source>
        <dbReference type="SAM" id="Phobius"/>
    </source>
</evidence>
<comment type="similarity">
    <text evidence="8">Belongs to the TRAP transporter small permease family.</text>
</comment>
<dbReference type="AlphaFoldDB" id="A0A1G8EAT2"/>
<sequence>MLIFNLLTKLNKVFTLLFFTALIVVVLLQITSRFTPISFMWTEELSRFLFIFAIAFGAPVAMERREFVRVDIFVNLLPSKVKKYYDGAVYLLLGAFSIFLIYYAYEFALIGNMKTSATLAVQMSYIYGVMIISFAFIGIYSLLNVYKLMTGRETEEGGVEQ</sequence>
<keyword evidence="6 9" id="KW-1133">Transmembrane helix</keyword>
<dbReference type="PANTHER" id="PTHR35011:SF5">
    <property type="entry name" value="SIALIC ACID TRAP TRANSPORTER SMALL PERMEASE PROTEIN SIAQ"/>
    <property type="match status" value="1"/>
</dbReference>
<feature type="transmembrane region" description="Helical" evidence="9">
    <location>
        <begin position="12"/>
        <end position="30"/>
    </location>
</feature>
<dbReference type="EMBL" id="FNDU01000002">
    <property type="protein sequence ID" value="SDH67052.1"/>
    <property type="molecule type" value="Genomic_DNA"/>
</dbReference>
<evidence type="ECO:0000256" key="2">
    <source>
        <dbReference type="ARBA" id="ARBA00022448"/>
    </source>
</evidence>
<evidence type="ECO:0000256" key="4">
    <source>
        <dbReference type="ARBA" id="ARBA00022519"/>
    </source>
</evidence>
<feature type="transmembrane region" description="Helical" evidence="9">
    <location>
        <begin position="45"/>
        <end position="63"/>
    </location>
</feature>
<keyword evidence="12" id="KW-1185">Reference proteome</keyword>